<reference evidence="2 3" key="1">
    <citation type="journal article" date="2012" name="BMC Genomics">
        <title>Comparative genomics of the white-rot fungi, Phanerochaete carnosa and P. chrysosporium, to elucidate the genetic basis of the distinct wood types they colonize.</title>
        <authorList>
            <person name="Suzuki H."/>
            <person name="MacDonald J."/>
            <person name="Syed K."/>
            <person name="Salamov A."/>
            <person name="Hori C."/>
            <person name="Aerts A."/>
            <person name="Henrissat B."/>
            <person name="Wiebenga A."/>
            <person name="vanKuyk P.A."/>
            <person name="Barry K."/>
            <person name="Lindquist E."/>
            <person name="LaButti K."/>
            <person name="Lapidus A."/>
            <person name="Lucas S."/>
            <person name="Coutinho P."/>
            <person name="Gong Y."/>
            <person name="Samejima M."/>
            <person name="Mahadevan R."/>
            <person name="Abou-Zaid M."/>
            <person name="de Vries R.P."/>
            <person name="Igarashi K."/>
            <person name="Yadav J.S."/>
            <person name="Grigoriev I.V."/>
            <person name="Master E.R."/>
        </authorList>
    </citation>
    <scope>NUCLEOTIDE SEQUENCE [LARGE SCALE GENOMIC DNA]</scope>
    <source>
        <strain evidence="2 3">HHB-10118-sp</strain>
    </source>
</reference>
<dbReference type="STRING" id="650164.K5UPL7"/>
<dbReference type="GeneID" id="18920323"/>
<keyword evidence="3" id="KW-1185">Reference proteome</keyword>
<evidence type="ECO:0000313" key="2">
    <source>
        <dbReference type="EMBL" id="EKM51736.1"/>
    </source>
</evidence>
<evidence type="ECO:0000313" key="3">
    <source>
        <dbReference type="Proteomes" id="UP000008370"/>
    </source>
</evidence>
<sequence length="521" mass="59755">VDSFLKHVLQTGDDKPGLFGKTKTYYGTVESQGRLTLHLHLLLWIEGTLSPHEVRERVLASAEFRKDFIDYLESMHQGEFCHGDLDSVSSRRDELNDAGVGDPTERIPHFSLHLETAEQKAAYFKTVCDEVDQLILRSNKHREQHDKGCLRQYNGQVYCRSRFPREIRDEVLVNWDTGDVELKHREAWINTFNRVITYLLRCNSDITSLLSGTQVRAVIAYVTDYITKGTLTTHAMFQTIKTVLDRNVELVNSSVARERNARTVLTRIVNALTALHEAPGPMICAYLLGHSDHYTPETFKVFHWYSFVREAGETGYHEPLVSSGEGEGLPSKVVLTRQGEQVVGFSRVYDYTRRPEIYNNWCLYDYLIWTHPQKLTQRDLRNEAQLDESIHSQGIASVGDDDQLEPLDDDTGDTHSDDDEEDQGDVMRPGPQRVNQSKCFRRFLPTHPLANTHGVFKVASPYVLNFVGGILPRKDHGDREYYCQVMLILFCPGGWRSSLDLRHDTTSWSLLFNETEFATEH</sequence>
<feature type="region of interest" description="Disordered" evidence="1">
    <location>
        <begin position="393"/>
        <end position="433"/>
    </location>
</feature>
<gene>
    <name evidence="2" type="ORF">PHACADRAFT_79457</name>
</gene>
<evidence type="ECO:0000256" key="1">
    <source>
        <dbReference type="SAM" id="MobiDB-lite"/>
    </source>
</evidence>
<dbReference type="KEGG" id="pco:PHACADRAFT_79457"/>
<dbReference type="RefSeq" id="XP_007399536.1">
    <property type="nucleotide sequence ID" value="XM_007399474.1"/>
</dbReference>
<feature type="non-terminal residue" evidence="2">
    <location>
        <position position="1"/>
    </location>
</feature>
<proteinExistence type="predicted"/>
<accession>K5UPL7</accession>
<protein>
    <recommendedName>
        <fullName evidence="4">Helitron helicase-like domain-containing protein</fullName>
    </recommendedName>
</protein>
<feature type="non-terminal residue" evidence="2">
    <location>
        <position position="521"/>
    </location>
</feature>
<dbReference type="InParanoid" id="K5UPL7"/>
<dbReference type="EMBL" id="JH930476">
    <property type="protein sequence ID" value="EKM51736.1"/>
    <property type="molecule type" value="Genomic_DNA"/>
</dbReference>
<name>K5UPL7_PHACS</name>
<dbReference type="HOGENOM" id="CLU_026214_2_0_1"/>
<dbReference type="Proteomes" id="UP000008370">
    <property type="component" value="Unassembled WGS sequence"/>
</dbReference>
<dbReference type="OrthoDB" id="3259294at2759"/>
<dbReference type="AlphaFoldDB" id="K5UPL7"/>
<organism evidence="2 3">
    <name type="scientific">Phanerochaete carnosa (strain HHB-10118-sp)</name>
    <name type="common">White-rot fungus</name>
    <name type="synonym">Peniophora carnosa</name>
    <dbReference type="NCBI Taxonomy" id="650164"/>
    <lineage>
        <taxon>Eukaryota</taxon>
        <taxon>Fungi</taxon>
        <taxon>Dikarya</taxon>
        <taxon>Basidiomycota</taxon>
        <taxon>Agaricomycotina</taxon>
        <taxon>Agaricomycetes</taxon>
        <taxon>Polyporales</taxon>
        <taxon>Phanerochaetaceae</taxon>
        <taxon>Phanerochaete</taxon>
    </lineage>
</organism>
<evidence type="ECO:0008006" key="4">
    <source>
        <dbReference type="Google" id="ProtNLM"/>
    </source>
</evidence>
<feature type="compositionally biased region" description="Acidic residues" evidence="1">
    <location>
        <begin position="399"/>
        <end position="424"/>
    </location>
</feature>